<name>A0A1H3S8U9_9PSEU</name>
<gene>
    <name evidence="1" type="ORF">SAMN05216215_106148</name>
</gene>
<keyword evidence="2" id="KW-1185">Reference proteome</keyword>
<reference evidence="2" key="1">
    <citation type="submission" date="2016-10" db="EMBL/GenBank/DDBJ databases">
        <authorList>
            <person name="Varghese N."/>
            <person name="Submissions S."/>
        </authorList>
    </citation>
    <scope>NUCLEOTIDE SEQUENCE [LARGE SCALE GENOMIC DNA]</scope>
    <source>
        <strain evidence="2">CGMCC 4.3530</strain>
    </source>
</reference>
<dbReference type="AlphaFoldDB" id="A0A1H3S8U9"/>
<evidence type="ECO:0000313" key="1">
    <source>
        <dbReference type="EMBL" id="SDZ34177.1"/>
    </source>
</evidence>
<evidence type="ECO:0000313" key="2">
    <source>
        <dbReference type="Proteomes" id="UP000199529"/>
    </source>
</evidence>
<sequence length="150" mass="16174">MGEGTWDSQAGSPSAASAPEIIPVHLDLPTRFALAALTSDGTTVSDAVRAAIIEAGARRAEQRLSDKARASTSETLEEWARRQAAVAPPLSECQVYVLRAAFHENRLVGTCPVRHRRAETMSRFEQRMAPCHAPSCFAEPLEPSDIPPPA</sequence>
<accession>A0A1H3S8U9</accession>
<organism evidence="1 2">
    <name type="scientific">Saccharopolyspora shandongensis</name>
    <dbReference type="NCBI Taxonomy" id="418495"/>
    <lineage>
        <taxon>Bacteria</taxon>
        <taxon>Bacillati</taxon>
        <taxon>Actinomycetota</taxon>
        <taxon>Actinomycetes</taxon>
        <taxon>Pseudonocardiales</taxon>
        <taxon>Pseudonocardiaceae</taxon>
        <taxon>Saccharopolyspora</taxon>
    </lineage>
</organism>
<dbReference type="EMBL" id="FNOK01000061">
    <property type="protein sequence ID" value="SDZ34177.1"/>
    <property type="molecule type" value="Genomic_DNA"/>
</dbReference>
<protein>
    <submittedName>
        <fullName evidence="1">Uncharacterized protein</fullName>
    </submittedName>
</protein>
<proteinExistence type="predicted"/>
<dbReference type="OrthoDB" id="4253708at2"/>
<dbReference type="Proteomes" id="UP000199529">
    <property type="component" value="Unassembled WGS sequence"/>
</dbReference>
<dbReference type="RefSeq" id="WP_143061259.1">
    <property type="nucleotide sequence ID" value="NZ_FNOK01000061.1"/>
</dbReference>